<reference evidence="1" key="1">
    <citation type="submission" date="2021-03" db="EMBL/GenBank/DDBJ databases">
        <title>Evolutionary priming and transition to the ectomycorrhizal habit in an iconic lineage of mushroom-forming fungi: is preadaptation a requirement?</title>
        <authorList>
            <consortium name="DOE Joint Genome Institute"/>
            <person name="Looney B.P."/>
            <person name="Miyauchi S."/>
            <person name="Morin E."/>
            <person name="Drula E."/>
            <person name="Courty P.E."/>
            <person name="Chicoki N."/>
            <person name="Fauchery L."/>
            <person name="Kohler A."/>
            <person name="Kuo A."/>
            <person name="LaButti K."/>
            <person name="Pangilinan J."/>
            <person name="Lipzen A."/>
            <person name="Riley R."/>
            <person name="Andreopoulos W."/>
            <person name="He G."/>
            <person name="Johnson J."/>
            <person name="Barry K.W."/>
            <person name="Grigoriev I.V."/>
            <person name="Nagy L."/>
            <person name="Hibbett D."/>
            <person name="Henrissat B."/>
            <person name="Matheny P.B."/>
            <person name="Labbe J."/>
            <person name="Martin A.F."/>
        </authorList>
    </citation>
    <scope>NUCLEOTIDE SEQUENCE</scope>
    <source>
        <strain evidence="1">BPL698</strain>
    </source>
</reference>
<evidence type="ECO:0000313" key="1">
    <source>
        <dbReference type="EMBL" id="KAI9511791.1"/>
    </source>
</evidence>
<organism evidence="1 2">
    <name type="scientific">Russula earlei</name>
    <dbReference type="NCBI Taxonomy" id="71964"/>
    <lineage>
        <taxon>Eukaryota</taxon>
        <taxon>Fungi</taxon>
        <taxon>Dikarya</taxon>
        <taxon>Basidiomycota</taxon>
        <taxon>Agaricomycotina</taxon>
        <taxon>Agaricomycetes</taxon>
        <taxon>Russulales</taxon>
        <taxon>Russulaceae</taxon>
        <taxon>Russula</taxon>
    </lineage>
</organism>
<name>A0ACC0UJP9_9AGAM</name>
<dbReference type="Proteomes" id="UP001207468">
    <property type="component" value="Unassembled WGS sequence"/>
</dbReference>
<keyword evidence="1" id="KW-0378">Hydrolase</keyword>
<keyword evidence="2" id="KW-1185">Reference proteome</keyword>
<protein>
    <submittedName>
        <fullName evidence="1">Glycoside hydrolase/deacetylase</fullName>
    </submittedName>
</protein>
<gene>
    <name evidence="1" type="ORF">F5148DRAFT_1274129</name>
</gene>
<proteinExistence type="predicted"/>
<dbReference type="EMBL" id="JAGFNK010000017">
    <property type="protein sequence ID" value="KAI9511791.1"/>
    <property type="molecule type" value="Genomic_DNA"/>
</dbReference>
<sequence length="454" mass="48111">MKLTAFHLLPLVSFAFANPNHLHQQRQAASSIPPSSSTSPQPSSSAPTSSSAASGVASSSVSSSTVASENPTAVPLASIVVNVPSAPTQIMPTPVPVGSKPSNIPNAPGVPDISTLSPVNFPALDRPAPTDSPQVQQWIQEVSQSGVTIPNIAPNAPGGCVANPTAAVNSSNCWWTCGGCTRNTDVTNCNQKYQWGLTYDDGPAPYTPDLLSYLSQVDLHATLFVVGSRVISWPALVQEEYLSGHQIAVHTWSHYPLTTLTNEQIIAELGWSKKVIHDVLGVTPTMMRPPFGDIDDRVRAICTAMNLVPVIWTRVNSTTTFDTGDFDIHNGLTNVQQVLFNWENIVSNAATMNDGFIVLEHDLFQQSVDVATGYILPDALARQPALNITPVISCLNRPFSDAYIETNDNTSNPLPLASYGGNQAKNGAIVGAAARMDAIVIAAVAIIGAMALTL</sequence>
<accession>A0ACC0UJP9</accession>
<comment type="caution">
    <text evidence="1">The sequence shown here is derived from an EMBL/GenBank/DDBJ whole genome shotgun (WGS) entry which is preliminary data.</text>
</comment>
<evidence type="ECO:0000313" key="2">
    <source>
        <dbReference type="Proteomes" id="UP001207468"/>
    </source>
</evidence>